<organism evidence="3 4">
    <name type="scientific">Nocardiopsis mangrovi</name>
    <dbReference type="NCBI Taxonomy" id="1179818"/>
    <lineage>
        <taxon>Bacteria</taxon>
        <taxon>Bacillati</taxon>
        <taxon>Actinomycetota</taxon>
        <taxon>Actinomycetes</taxon>
        <taxon>Streptosporangiales</taxon>
        <taxon>Nocardiopsidaceae</taxon>
        <taxon>Nocardiopsis</taxon>
    </lineage>
</organism>
<feature type="region of interest" description="Disordered" evidence="1">
    <location>
        <begin position="54"/>
        <end position="89"/>
    </location>
</feature>
<dbReference type="EMBL" id="JBHSFQ010000032">
    <property type="protein sequence ID" value="MFC4565077.1"/>
    <property type="molecule type" value="Genomic_DNA"/>
</dbReference>
<dbReference type="Proteomes" id="UP001595923">
    <property type="component" value="Unassembled WGS sequence"/>
</dbReference>
<evidence type="ECO:0000256" key="2">
    <source>
        <dbReference type="SAM" id="Phobius"/>
    </source>
</evidence>
<accession>A0ABV9E2Z8</accession>
<name>A0ABV9E2Z8_9ACTN</name>
<comment type="caution">
    <text evidence="3">The sequence shown here is derived from an EMBL/GenBank/DDBJ whole genome shotgun (WGS) entry which is preliminary data.</text>
</comment>
<keyword evidence="2" id="KW-0472">Membrane</keyword>
<evidence type="ECO:0000256" key="1">
    <source>
        <dbReference type="SAM" id="MobiDB-lite"/>
    </source>
</evidence>
<gene>
    <name evidence="3" type="ORF">ACFO4E_24745</name>
</gene>
<keyword evidence="4" id="KW-1185">Reference proteome</keyword>
<keyword evidence="2" id="KW-1133">Transmembrane helix</keyword>
<evidence type="ECO:0000313" key="4">
    <source>
        <dbReference type="Proteomes" id="UP001595923"/>
    </source>
</evidence>
<dbReference type="RefSeq" id="WP_378578730.1">
    <property type="nucleotide sequence ID" value="NZ_JBHSFQ010000032.1"/>
</dbReference>
<reference evidence="4" key="1">
    <citation type="journal article" date="2019" name="Int. J. Syst. Evol. Microbiol.">
        <title>The Global Catalogue of Microorganisms (GCM) 10K type strain sequencing project: providing services to taxonomists for standard genome sequencing and annotation.</title>
        <authorList>
            <consortium name="The Broad Institute Genomics Platform"/>
            <consortium name="The Broad Institute Genome Sequencing Center for Infectious Disease"/>
            <person name="Wu L."/>
            <person name="Ma J."/>
        </authorList>
    </citation>
    <scope>NUCLEOTIDE SEQUENCE [LARGE SCALE GENOMIC DNA]</scope>
    <source>
        <strain evidence="4">XZYJ18</strain>
    </source>
</reference>
<protein>
    <recommendedName>
        <fullName evidence="5">Secreted protein</fullName>
    </recommendedName>
</protein>
<feature type="compositionally biased region" description="Acidic residues" evidence="1">
    <location>
        <begin position="54"/>
        <end position="63"/>
    </location>
</feature>
<sequence>MRRVRRADSGGFQLKFVLFMVVVVAAVGLGLPQQAASFVDSVFCPLRGDAECESGEAANDVDDPWDRQQEAFPPAEEQDPFAPTGDGEETWPEAVDRIMEGVDELISL</sequence>
<evidence type="ECO:0008006" key="5">
    <source>
        <dbReference type="Google" id="ProtNLM"/>
    </source>
</evidence>
<feature type="transmembrane region" description="Helical" evidence="2">
    <location>
        <begin position="12"/>
        <end position="31"/>
    </location>
</feature>
<keyword evidence="2" id="KW-0812">Transmembrane</keyword>
<proteinExistence type="predicted"/>
<evidence type="ECO:0000313" key="3">
    <source>
        <dbReference type="EMBL" id="MFC4565077.1"/>
    </source>
</evidence>